<dbReference type="OrthoDB" id="7468475at2759"/>
<protein>
    <submittedName>
        <fullName evidence="2">Uncharacterized protein</fullName>
    </submittedName>
</protein>
<feature type="chain" id="PRO_5012768531" evidence="1">
    <location>
        <begin position="16"/>
        <end position="246"/>
    </location>
</feature>
<dbReference type="Proteomes" id="UP000053240">
    <property type="component" value="Unassembled WGS sequence"/>
</dbReference>
<sequence length="246" mass="26457">MRVLIAITLLSVAWALPAPNAPADFDFRSLFGPQNADLSQDSGTAVHFVDSPLNEEDGSAVHFVDSPLEDLTNGHVIRSAGNFEVIGEDDNIVKVVDTPTNEEANDGVAIDFVDSPVEPVDDDSNFARFADNGIAVNFVDSPIEQADDGTAVHFVNNVESAAEDSAISAFGGMPLNEEAHDDGTAINFVNSPINEILEAGAADVILIGQVFEPMSASELETVHVHLPEDFYDVRYPSKNYENPMLR</sequence>
<evidence type="ECO:0000256" key="1">
    <source>
        <dbReference type="SAM" id="SignalP"/>
    </source>
</evidence>
<feature type="signal peptide" evidence="1">
    <location>
        <begin position="1"/>
        <end position="15"/>
    </location>
</feature>
<organism evidence="2 3">
    <name type="scientific">Papilio machaon</name>
    <name type="common">Old World swallowtail butterfly</name>
    <dbReference type="NCBI Taxonomy" id="76193"/>
    <lineage>
        <taxon>Eukaryota</taxon>
        <taxon>Metazoa</taxon>
        <taxon>Ecdysozoa</taxon>
        <taxon>Arthropoda</taxon>
        <taxon>Hexapoda</taxon>
        <taxon>Insecta</taxon>
        <taxon>Pterygota</taxon>
        <taxon>Neoptera</taxon>
        <taxon>Endopterygota</taxon>
        <taxon>Lepidoptera</taxon>
        <taxon>Glossata</taxon>
        <taxon>Ditrysia</taxon>
        <taxon>Papilionoidea</taxon>
        <taxon>Papilionidae</taxon>
        <taxon>Papilioninae</taxon>
        <taxon>Papilio</taxon>
    </lineage>
</organism>
<keyword evidence="1" id="KW-0732">Signal</keyword>
<keyword evidence="3" id="KW-1185">Reference proteome</keyword>
<accession>A0A0N0PC62</accession>
<evidence type="ECO:0000313" key="2">
    <source>
        <dbReference type="EMBL" id="KPJ12492.1"/>
    </source>
</evidence>
<name>A0A0N0PC62_PAPMA</name>
<dbReference type="EMBL" id="KQ460772">
    <property type="protein sequence ID" value="KPJ12492.1"/>
    <property type="molecule type" value="Genomic_DNA"/>
</dbReference>
<dbReference type="AlphaFoldDB" id="A0A0N0PC62"/>
<dbReference type="InParanoid" id="A0A0N0PC62"/>
<dbReference type="KEGG" id="pmac:106713605"/>
<proteinExistence type="predicted"/>
<reference evidence="2 3" key="1">
    <citation type="journal article" date="2015" name="Nat. Commun.">
        <title>Outbred genome sequencing and CRISPR/Cas9 gene editing in butterflies.</title>
        <authorList>
            <person name="Li X."/>
            <person name="Fan D."/>
            <person name="Zhang W."/>
            <person name="Liu G."/>
            <person name="Zhang L."/>
            <person name="Zhao L."/>
            <person name="Fang X."/>
            <person name="Chen L."/>
            <person name="Dong Y."/>
            <person name="Chen Y."/>
            <person name="Ding Y."/>
            <person name="Zhao R."/>
            <person name="Feng M."/>
            <person name="Zhu Y."/>
            <person name="Feng Y."/>
            <person name="Jiang X."/>
            <person name="Zhu D."/>
            <person name="Xiang H."/>
            <person name="Feng X."/>
            <person name="Li S."/>
            <person name="Wang J."/>
            <person name="Zhang G."/>
            <person name="Kronforst M.R."/>
            <person name="Wang W."/>
        </authorList>
    </citation>
    <scope>NUCLEOTIDE SEQUENCE [LARGE SCALE GENOMIC DNA]</scope>
    <source>
        <strain evidence="2">Ya'a_city_454_Pm</strain>
        <tissue evidence="2">Whole body</tissue>
    </source>
</reference>
<evidence type="ECO:0000313" key="3">
    <source>
        <dbReference type="Proteomes" id="UP000053240"/>
    </source>
</evidence>
<gene>
    <name evidence="2" type="ORF">RR48_04387</name>
</gene>